<proteinExistence type="predicted"/>
<feature type="compositionally biased region" description="Low complexity" evidence="8">
    <location>
        <begin position="296"/>
        <end position="313"/>
    </location>
</feature>
<evidence type="ECO:0000256" key="3">
    <source>
        <dbReference type="ARBA" id="ARBA00022443"/>
    </source>
</evidence>
<dbReference type="Proteomes" id="UP000694569">
    <property type="component" value="Unplaced"/>
</dbReference>
<feature type="region of interest" description="Disordered" evidence="8">
    <location>
        <begin position="282"/>
        <end position="328"/>
    </location>
</feature>
<dbReference type="InterPro" id="IPR003005">
    <property type="entry name" value="Amphiphysin"/>
</dbReference>
<evidence type="ECO:0000256" key="1">
    <source>
        <dbReference type="ARBA" id="ARBA00004308"/>
    </source>
</evidence>
<dbReference type="AlphaFoldDB" id="A0A8C5LSE9"/>
<dbReference type="PRINTS" id="PR01251">
    <property type="entry name" value="AMPHIPHYSIN"/>
</dbReference>
<organism evidence="10 11">
    <name type="scientific">Leptobrachium leishanense</name>
    <name type="common">Leishan spiny toad</name>
    <dbReference type="NCBI Taxonomy" id="445787"/>
    <lineage>
        <taxon>Eukaryota</taxon>
        <taxon>Metazoa</taxon>
        <taxon>Chordata</taxon>
        <taxon>Craniata</taxon>
        <taxon>Vertebrata</taxon>
        <taxon>Euteleostomi</taxon>
        <taxon>Amphibia</taxon>
        <taxon>Batrachia</taxon>
        <taxon>Anura</taxon>
        <taxon>Pelobatoidea</taxon>
        <taxon>Megophryidae</taxon>
        <taxon>Leptobrachium</taxon>
    </lineage>
</organism>
<dbReference type="Gene3D" id="1.20.1270.60">
    <property type="entry name" value="Arfaptin homology (AH) domain/BAR domain"/>
    <property type="match status" value="1"/>
</dbReference>
<feature type="coiled-coil region" evidence="7">
    <location>
        <begin position="148"/>
        <end position="189"/>
    </location>
</feature>
<feature type="compositionally biased region" description="Polar residues" evidence="8">
    <location>
        <begin position="566"/>
        <end position="576"/>
    </location>
</feature>
<evidence type="ECO:0000256" key="2">
    <source>
        <dbReference type="ARBA" id="ARBA00004496"/>
    </source>
</evidence>
<reference evidence="10" key="1">
    <citation type="submission" date="2025-08" db="UniProtKB">
        <authorList>
            <consortium name="Ensembl"/>
        </authorList>
    </citation>
    <scope>IDENTIFICATION</scope>
</reference>
<keyword evidence="4" id="KW-0963">Cytoplasm</keyword>
<keyword evidence="5 7" id="KW-0175">Coiled coil</keyword>
<dbReference type="InterPro" id="IPR004148">
    <property type="entry name" value="BAR_dom"/>
</dbReference>
<dbReference type="FunFam" id="1.20.1270.60:FF:000013">
    <property type="entry name" value="Amphiphysin isoform 2"/>
    <property type="match status" value="1"/>
</dbReference>
<evidence type="ECO:0000256" key="8">
    <source>
        <dbReference type="SAM" id="MobiDB-lite"/>
    </source>
</evidence>
<keyword evidence="3" id="KW-0728">SH3 domain</keyword>
<dbReference type="GO" id="GO:0005737">
    <property type="term" value="C:cytoplasm"/>
    <property type="evidence" value="ECO:0007669"/>
    <property type="project" value="UniProtKB-SubCell"/>
</dbReference>
<feature type="region of interest" description="Disordered" evidence="8">
    <location>
        <begin position="401"/>
        <end position="539"/>
    </location>
</feature>
<feature type="domain" description="BAR" evidence="9">
    <location>
        <begin position="27"/>
        <end position="243"/>
    </location>
</feature>
<dbReference type="GO" id="GO:0006911">
    <property type="term" value="P:phagocytosis, engulfment"/>
    <property type="evidence" value="ECO:0007669"/>
    <property type="project" value="TreeGrafter"/>
</dbReference>
<feature type="compositionally biased region" description="Polar residues" evidence="8">
    <location>
        <begin position="583"/>
        <end position="598"/>
    </location>
</feature>
<reference evidence="10" key="2">
    <citation type="submission" date="2025-09" db="UniProtKB">
        <authorList>
            <consortium name="Ensembl"/>
        </authorList>
    </citation>
    <scope>IDENTIFICATION</scope>
</reference>
<name>A0A8C5LSE9_9ANUR</name>
<dbReference type="GO" id="GO:0012505">
    <property type="term" value="C:endomembrane system"/>
    <property type="evidence" value="ECO:0007669"/>
    <property type="project" value="UniProtKB-SubCell"/>
</dbReference>
<evidence type="ECO:0000313" key="10">
    <source>
        <dbReference type="Ensembl" id="ENSLLEP00000003728.1"/>
    </source>
</evidence>
<dbReference type="SUPFAM" id="SSF103657">
    <property type="entry name" value="BAR/IMD domain-like"/>
    <property type="match status" value="1"/>
</dbReference>
<gene>
    <name evidence="10" type="primary">BIN2</name>
</gene>
<evidence type="ECO:0000256" key="7">
    <source>
        <dbReference type="SAM" id="Coils"/>
    </source>
</evidence>
<keyword evidence="6" id="KW-0472">Membrane</keyword>
<protein>
    <submittedName>
        <fullName evidence="10">Bridging integrator 2</fullName>
    </submittedName>
</protein>
<dbReference type="GO" id="GO:0071800">
    <property type="term" value="P:podosome assembly"/>
    <property type="evidence" value="ECO:0007669"/>
    <property type="project" value="TreeGrafter"/>
</dbReference>
<dbReference type="GO" id="GO:0005543">
    <property type="term" value="F:phospholipid binding"/>
    <property type="evidence" value="ECO:0007669"/>
    <property type="project" value="TreeGrafter"/>
</dbReference>
<dbReference type="InterPro" id="IPR027267">
    <property type="entry name" value="AH/BAR_dom_sf"/>
</dbReference>
<dbReference type="GO" id="GO:0001891">
    <property type="term" value="C:phagocytic cup"/>
    <property type="evidence" value="ECO:0007669"/>
    <property type="project" value="TreeGrafter"/>
</dbReference>
<dbReference type="Pfam" id="PF21532">
    <property type="entry name" value="Bin2_C"/>
    <property type="match status" value="1"/>
</dbReference>
<dbReference type="PROSITE" id="PS51021">
    <property type="entry name" value="BAR"/>
    <property type="match status" value="1"/>
</dbReference>
<dbReference type="PANTHER" id="PTHR46514:SF1">
    <property type="entry name" value="BRIDGING INTEGRATOR 2"/>
    <property type="match status" value="1"/>
</dbReference>
<dbReference type="InterPro" id="IPR048886">
    <property type="entry name" value="Bin2_C"/>
</dbReference>
<comment type="subcellular location">
    <subcellularLocation>
        <location evidence="2">Cytoplasm</location>
    </subcellularLocation>
    <subcellularLocation>
        <location evidence="1">Endomembrane system</location>
    </subcellularLocation>
</comment>
<accession>A0A8C5LSE9</accession>
<dbReference type="Pfam" id="PF03114">
    <property type="entry name" value="BAR"/>
    <property type="match status" value="1"/>
</dbReference>
<evidence type="ECO:0000256" key="4">
    <source>
        <dbReference type="ARBA" id="ARBA00022490"/>
    </source>
</evidence>
<feature type="region of interest" description="Disordered" evidence="8">
    <location>
        <begin position="556"/>
        <end position="675"/>
    </location>
</feature>
<evidence type="ECO:0000313" key="11">
    <source>
        <dbReference type="Proteomes" id="UP000694569"/>
    </source>
</evidence>
<feature type="compositionally biased region" description="Acidic residues" evidence="8">
    <location>
        <begin position="448"/>
        <end position="463"/>
    </location>
</feature>
<feature type="compositionally biased region" description="Basic and acidic residues" evidence="8">
    <location>
        <begin position="514"/>
        <end position="528"/>
    </location>
</feature>
<evidence type="ECO:0000259" key="9">
    <source>
        <dbReference type="PROSITE" id="PS51021"/>
    </source>
</evidence>
<evidence type="ECO:0000256" key="5">
    <source>
        <dbReference type="ARBA" id="ARBA00023054"/>
    </source>
</evidence>
<feature type="compositionally biased region" description="Basic and acidic residues" evidence="8">
    <location>
        <begin position="420"/>
        <end position="442"/>
    </location>
</feature>
<feature type="compositionally biased region" description="Polar residues" evidence="8">
    <location>
        <begin position="471"/>
        <end position="510"/>
    </location>
</feature>
<dbReference type="GO" id="GO:0097320">
    <property type="term" value="P:plasma membrane tubulation"/>
    <property type="evidence" value="ECO:0007669"/>
    <property type="project" value="TreeGrafter"/>
</dbReference>
<feature type="compositionally biased region" description="Polar residues" evidence="8">
    <location>
        <begin position="608"/>
        <end position="653"/>
    </location>
</feature>
<evidence type="ECO:0000256" key="6">
    <source>
        <dbReference type="ARBA" id="ARBA00023136"/>
    </source>
</evidence>
<dbReference type="Ensembl" id="ENSLLET00000003904.1">
    <property type="protein sequence ID" value="ENSLLEP00000003728.1"/>
    <property type="gene ID" value="ENSLLEG00000002408.1"/>
</dbReference>
<dbReference type="SMART" id="SM00721">
    <property type="entry name" value="BAR"/>
    <property type="match status" value="1"/>
</dbReference>
<dbReference type="GO" id="GO:0002102">
    <property type="term" value="C:podosome"/>
    <property type="evidence" value="ECO:0007669"/>
    <property type="project" value="TreeGrafter"/>
</dbReference>
<dbReference type="PANTHER" id="PTHR46514">
    <property type="entry name" value="AMPHIPHYSIN"/>
    <property type="match status" value="1"/>
</dbReference>
<sequence length="675" mass="75573">MAEAKQGGAGIFAKNVQKRLSRAQEKVLQKLGRTIETKDEVFEQCAYNFNQQQNEGNKLYKDLKAVFSSVKAMHENSKRLSETLHTIYREDWDGYNDLKGIVDNDDLLWNDYEEKLSDQAIHIMENYVSQFPEMKDKIAKRGRKLVDYDSARHHLETLQNAKKKDEAKITKVEEEFNKSQMIFEELNKELREELPVLYSSRIGCYITIFKNISNLRDVFFKEMSKLNHDLYDVMSKLEKQHSNKVFVIKGVKSKRNSLIISSPMKCTSSFFMASADSGVSILTNQSDPVDQKHDNSSISSDTSDTQSSVSDIITPKESKDTTEDNVEEESALSEICDQKESLEHTDIPLNGLKEGATVNMNQKCQVQSNEGDFEEMPKEGTGKILKDAGKEECNELEHGALKETVKIDSTEYPPVNSGDTLKKKSDNTDERIFQHSEKDGSKDSQGVSEDEIEGTSEESTENDLEQKKKSTSMAINTEDSVVNTQQNPTDITNSRSECNIQETPGGTSDTVKWALKDTTKEHSEDGSCRDMGGITQKSSNRTIENDFNLEISKHSTDKCEAEHQGGTITNDTAQSCNEKETNSEQTGVHLQCVSPSLSETDEGRSCEVVQSSSPKQSKIVSDASVTTQKSDTGSNQEMESTQQPIGSSYTASTEVDPKAVQQNEESSVSEDDERL</sequence>
<dbReference type="OrthoDB" id="446293at2759"/>
<dbReference type="GeneTree" id="ENSGT00950000182882"/>
<keyword evidence="11" id="KW-1185">Reference proteome</keyword>